<dbReference type="InterPro" id="IPR021124">
    <property type="entry name" value="CRISPR-assoc_prot_Cas5"/>
</dbReference>
<keyword evidence="1" id="KW-0051">Antiviral defense</keyword>
<evidence type="ECO:0000313" key="4">
    <source>
        <dbReference type="EMBL" id="MBB4752526.1"/>
    </source>
</evidence>
<dbReference type="Proteomes" id="UP000590511">
    <property type="component" value="Unassembled WGS sequence"/>
</dbReference>
<evidence type="ECO:0000313" key="5">
    <source>
        <dbReference type="Proteomes" id="UP000590511"/>
    </source>
</evidence>
<dbReference type="AlphaFoldDB" id="A0A7W7HL33"/>
<dbReference type="GO" id="GO:0051607">
    <property type="term" value="P:defense response to virus"/>
    <property type="evidence" value="ECO:0007669"/>
    <property type="project" value="UniProtKB-KW"/>
</dbReference>
<reference evidence="3 6" key="2">
    <citation type="submission" date="2021-01" db="EMBL/GenBank/DDBJ databases">
        <title>Whole genome shotgun sequence of Actinoplanes lobatus NBRC 12513.</title>
        <authorList>
            <person name="Komaki H."/>
            <person name="Tamura T."/>
        </authorList>
    </citation>
    <scope>NUCLEOTIDE SEQUENCE [LARGE SCALE GENOMIC DNA]</scope>
    <source>
        <strain evidence="3 6">NBRC 12513</strain>
    </source>
</reference>
<dbReference type="Gene3D" id="3.30.70.2660">
    <property type="match status" value="1"/>
</dbReference>
<dbReference type="Pfam" id="PF09704">
    <property type="entry name" value="Cas_Cas5d"/>
    <property type="match status" value="1"/>
</dbReference>
<evidence type="ECO:0000256" key="2">
    <source>
        <dbReference type="SAM" id="MobiDB-lite"/>
    </source>
</evidence>
<evidence type="ECO:0000256" key="1">
    <source>
        <dbReference type="ARBA" id="ARBA00023118"/>
    </source>
</evidence>
<proteinExistence type="predicted"/>
<accession>A0A7W7HL33</accession>
<reference evidence="4 5" key="1">
    <citation type="submission" date="2020-08" db="EMBL/GenBank/DDBJ databases">
        <title>Sequencing the genomes of 1000 actinobacteria strains.</title>
        <authorList>
            <person name="Klenk H.-P."/>
        </authorList>
    </citation>
    <scope>NUCLEOTIDE SEQUENCE [LARGE SCALE GENOMIC DNA]</scope>
    <source>
        <strain evidence="4 5">DSM 43150</strain>
    </source>
</reference>
<dbReference type="GO" id="GO:0043571">
    <property type="term" value="P:maintenance of CRISPR repeat elements"/>
    <property type="evidence" value="ECO:0007669"/>
    <property type="project" value="InterPro"/>
</dbReference>
<dbReference type="InterPro" id="IPR010147">
    <property type="entry name" value="CRISPR-assoc_prot_CasD"/>
</dbReference>
<comment type="caution">
    <text evidence="4">The sequence shown here is derived from an EMBL/GenBank/DDBJ whole genome shotgun (WGS) entry which is preliminary data.</text>
</comment>
<feature type="region of interest" description="Disordered" evidence="2">
    <location>
        <begin position="176"/>
        <end position="197"/>
    </location>
</feature>
<dbReference type="NCBIfam" id="TIGR01868">
    <property type="entry name" value="casD_Cas5e"/>
    <property type="match status" value="1"/>
</dbReference>
<gene>
    <name evidence="3" type="ORF">Alo02nite_77240</name>
    <name evidence="4" type="ORF">BJ964_006687</name>
</gene>
<evidence type="ECO:0000313" key="6">
    <source>
        <dbReference type="Proteomes" id="UP000631312"/>
    </source>
</evidence>
<evidence type="ECO:0000313" key="3">
    <source>
        <dbReference type="EMBL" id="GIE44826.1"/>
    </source>
</evidence>
<keyword evidence="6" id="KW-1185">Reference proteome</keyword>
<organism evidence="4 5">
    <name type="scientific">Actinoplanes lobatus</name>
    <dbReference type="NCBI Taxonomy" id="113568"/>
    <lineage>
        <taxon>Bacteria</taxon>
        <taxon>Bacillati</taxon>
        <taxon>Actinomycetota</taxon>
        <taxon>Actinomycetes</taxon>
        <taxon>Micromonosporales</taxon>
        <taxon>Micromonosporaceae</taxon>
        <taxon>Actinoplanes</taxon>
    </lineage>
</organism>
<dbReference type="EMBL" id="JACHNC010000001">
    <property type="protein sequence ID" value="MBB4752526.1"/>
    <property type="molecule type" value="Genomic_DNA"/>
</dbReference>
<name>A0A7W7HL33_9ACTN</name>
<dbReference type="EMBL" id="BOMP01000143">
    <property type="protein sequence ID" value="GIE44826.1"/>
    <property type="molecule type" value="Genomic_DNA"/>
</dbReference>
<dbReference type="RefSeq" id="WP_188124357.1">
    <property type="nucleotide sequence ID" value="NZ_BOMP01000143.1"/>
</dbReference>
<dbReference type="GO" id="GO:0003723">
    <property type="term" value="F:RNA binding"/>
    <property type="evidence" value="ECO:0007669"/>
    <property type="project" value="InterPro"/>
</dbReference>
<sequence length="233" mass="25615">MTVLVLRLAGPLQSWGSSSRFARRGTDIAPTKSGVIGMLAAAKGIRRTEPLTELLGLKFGVRLDQPGQILRDFQTARSLDGRASAPLTYRFYLSDAIFLAGVHGDPALLHDLAEALKRPRYPLYLGRRSCPPAGPVSLGVHDITLDDALDSWPWLASERFRRRAAPTVRLEVVRDARPGEPSAETLPDEPVSFDPAHRQHTWRSVLRRHVDVPNDLAERAGVTDHDPLSLLGG</sequence>
<dbReference type="InterPro" id="IPR013422">
    <property type="entry name" value="CRISPR-assoc_prot_Cas5_N"/>
</dbReference>
<dbReference type="NCBIfam" id="TIGR02593">
    <property type="entry name" value="CRISPR_cas5"/>
    <property type="match status" value="1"/>
</dbReference>
<protein>
    <submittedName>
        <fullName evidence="4">CRISPR system Cascade subunit CasD</fullName>
    </submittedName>
    <submittedName>
        <fullName evidence="3">Type I-E CRISPR-associated protein Cas5/CasD</fullName>
    </submittedName>
</protein>
<dbReference type="CDD" id="cd09756">
    <property type="entry name" value="Cas5_I-E"/>
    <property type="match status" value="1"/>
</dbReference>
<dbReference type="Proteomes" id="UP000631312">
    <property type="component" value="Unassembled WGS sequence"/>
</dbReference>